<gene>
    <name evidence="1" type="ORF">Spa11_00800</name>
</gene>
<keyword evidence="2" id="KW-1185">Reference proteome</keyword>
<reference evidence="1 2" key="1">
    <citation type="submission" date="2019-02" db="EMBL/GenBank/DDBJ databases">
        <title>Deep-cultivation of Planctomycetes and their phenomic and genomic characterization uncovers novel biology.</title>
        <authorList>
            <person name="Wiegand S."/>
            <person name="Jogler M."/>
            <person name="Boedeker C."/>
            <person name="Pinto D."/>
            <person name="Vollmers J."/>
            <person name="Rivas-Marin E."/>
            <person name="Kohn T."/>
            <person name="Peeters S.H."/>
            <person name="Heuer A."/>
            <person name="Rast P."/>
            <person name="Oberbeckmann S."/>
            <person name="Bunk B."/>
            <person name="Jeske O."/>
            <person name="Meyerdierks A."/>
            <person name="Storesund J.E."/>
            <person name="Kallscheuer N."/>
            <person name="Luecker S."/>
            <person name="Lage O.M."/>
            <person name="Pohl T."/>
            <person name="Merkel B.J."/>
            <person name="Hornburger P."/>
            <person name="Mueller R.-W."/>
            <person name="Bruemmer F."/>
            <person name="Labrenz M."/>
            <person name="Spormann A.M."/>
            <person name="Op den Camp H."/>
            <person name="Overmann J."/>
            <person name="Amann R."/>
            <person name="Jetten M.S.M."/>
            <person name="Mascher T."/>
            <person name="Medema M.H."/>
            <person name="Devos D.P."/>
            <person name="Kaster A.-K."/>
            <person name="Ovreas L."/>
            <person name="Rohde M."/>
            <person name="Galperin M.Y."/>
            <person name="Jogler C."/>
        </authorList>
    </citation>
    <scope>NUCLEOTIDE SEQUENCE [LARGE SCALE GENOMIC DNA]</scope>
    <source>
        <strain evidence="1 2">Spa11</strain>
    </source>
</reference>
<evidence type="ECO:0000313" key="2">
    <source>
        <dbReference type="Proteomes" id="UP000316426"/>
    </source>
</evidence>
<name>A0A518K273_9BACT</name>
<dbReference type="KEGG" id="bmei:Spa11_00800"/>
<accession>A0A518K273</accession>
<organism evidence="1 2">
    <name type="scientific">Botrimarina mediterranea</name>
    <dbReference type="NCBI Taxonomy" id="2528022"/>
    <lineage>
        <taxon>Bacteria</taxon>
        <taxon>Pseudomonadati</taxon>
        <taxon>Planctomycetota</taxon>
        <taxon>Planctomycetia</taxon>
        <taxon>Pirellulales</taxon>
        <taxon>Lacipirellulaceae</taxon>
        <taxon>Botrimarina</taxon>
    </lineage>
</organism>
<sequence length="224" mass="25484">MSRRNFVFLGLALLILFAMVVERSIAQEGADRAAKVAEPYEETCILNPITVLPVGTLYAAEFHEDEDCAEPWPTYAIGESDNWPEICENEECTGRLNYANFPGLDYPVHPSYPLPVCAEAEECVDVLRWRYVNFQYAPRTREDGKREQVETLAKVFTYCLFGRNDDHRNNPLRVFHVAFEMQSPASGDVQHYRVSTEGIRELPGGKAFALQYERGARILLLTAQ</sequence>
<dbReference type="RefSeq" id="WP_145105257.1">
    <property type="nucleotide sequence ID" value="NZ_CP036349.1"/>
</dbReference>
<protein>
    <submittedName>
        <fullName evidence="1">Uncharacterized protein</fullName>
    </submittedName>
</protein>
<evidence type="ECO:0000313" key="1">
    <source>
        <dbReference type="EMBL" id="QDV71911.1"/>
    </source>
</evidence>
<dbReference type="AlphaFoldDB" id="A0A518K273"/>
<proteinExistence type="predicted"/>
<dbReference type="Proteomes" id="UP000316426">
    <property type="component" value="Chromosome"/>
</dbReference>
<dbReference type="EMBL" id="CP036349">
    <property type="protein sequence ID" value="QDV71911.1"/>
    <property type="molecule type" value="Genomic_DNA"/>
</dbReference>